<gene>
    <name evidence="1" type="ORF">BXY75_0520</name>
</gene>
<accession>A0A3L9YZG6</accession>
<evidence type="ECO:0000313" key="2">
    <source>
        <dbReference type="Proteomes" id="UP000271339"/>
    </source>
</evidence>
<dbReference type="AlphaFoldDB" id="A0A3L9YZG6"/>
<protein>
    <submittedName>
        <fullName evidence="1">SH3 domain-containing protein</fullName>
    </submittedName>
</protein>
<dbReference type="Proteomes" id="UP000271339">
    <property type="component" value="Unassembled WGS sequence"/>
</dbReference>
<dbReference type="OrthoDB" id="1427840at2"/>
<name>A0A3L9YZG6_9FLAO</name>
<dbReference type="PROSITE" id="PS51257">
    <property type="entry name" value="PROKAR_LIPOPROTEIN"/>
    <property type="match status" value="1"/>
</dbReference>
<dbReference type="Gene3D" id="2.30.30.40">
    <property type="entry name" value="SH3 Domains"/>
    <property type="match status" value="1"/>
</dbReference>
<sequence>MKKVVFSILAVALIFVSCKSETKEVQPLATAADIALADTASEMSSPEFLYVTAYSGLSLREFNNLNSERVAKMPYGTKVKVISSENNNTMTVGGIKGAMDEIEFNHKKGFAFNGYLSKFFPPEKNSKAKGYADDLKALFPSVVYSESVGGTASKPINIETLELPTDQWHEAFFVAQRLFDFPKDFAFPNPTGKDEQVIKDKMPEKDVWTSELIVNRKDDALTKIAYHYKTKNFGYDVTITQNGDKMKIEKTETVE</sequence>
<comment type="caution">
    <text evidence="1">The sequence shown here is derived from an EMBL/GenBank/DDBJ whole genome shotgun (WGS) entry which is preliminary data.</text>
</comment>
<evidence type="ECO:0000313" key="1">
    <source>
        <dbReference type="EMBL" id="RMA66101.1"/>
    </source>
</evidence>
<proteinExistence type="predicted"/>
<organism evidence="1 2">
    <name type="scientific">Ulvibacter antarcticus</name>
    <dbReference type="NCBI Taxonomy" id="442714"/>
    <lineage>
        <taxon>Bacteria</taxon>
        <taxon>Pseudomonadati</taxon>
        <taxon>Bacteroidota</taxon>
        <taxon>Flavobacteriia</taxon>
        <taxon>Flavobacteriales</taxon>
        <taxon>Flavobacteriaceae</taxon>
        <taxon>Ulvibacter</taxon>
    </lineage>
</organism>
<dbReference type="EMBL" id="REFC01000011">
    <property type="protein sequence ID" value="RMA66101.1"/>
    <property type="molecule type" value="Genomic_DNA"/>
</dbReference>
<keyword evidence="2" id="KW-1185">Reference proteome</keyword>
<dbReference type="RefSeq" id="WP_121906115.1">
    <property type="nucleotide sequence ID" value="NZ_REFC01000011.1"/>
</dbReference>
<reference evidence="1 2" key="1">
    <citation type="submission" date="2018-10" db="EMBL/GenBank/DDBJ databases">
        <title>Genomic Encyclopedia of Archaeal and Bacterial Type Strains, Phase II (KMG-II): from individual species to whole genera.</title>
        <authorList>
            <person name="Goeker M."/>
        </authorList>
    </citation>
    <scope>NUCLEOTIDE SEQUENCE [LARGE SCALE GENOMIC DNA]</scope>
    <source>
        <strain evidence="1 2">DSM 23424</strain>
    </source>
</reference>